<dbReference type="PANTHER" id="PTHR11406:SF23">
    <property type="entry name" value="PHOSPHOGLYCERATE KINASE 1, CHLOROPLASTIC-RELATED"/>
    <property type="match status" value="1"/>
</dbReference>
<dbReference type="EMBL" id="UINC01138396">
    <property type="protein sequence ID" value="SVD24303.1"/>
    <property type="molecule type" value="Genomic_DNA"/>
</dbReference>
<feature type="non-terminal residue" evidence="7">
    <location>
        <position position="275"/>
    </location>
</feature>
<keyword evidence="6" id="KW-0067">ATP-binding</keyword>
<keyword evidence="3" id="KW-0808">Transferase</keyword>
<name>A0A382TQT0_9ZZZZ</name>
<protein>
    <recommendedName>
        <fullName evidence="2">phosphoglycerate kinase</fullName>
        <ecNumber evidence="2">2.7.2.3</ecNumber>
    </recommendedName>
</protein>
<evidence type="ECO:0000313" key="7">
    <source>
        <dbReference type="EMBL" id="SVD24303.1"/>
    </source>
</evidence>
<evidence type="ECO:0000256" key="5">
    <source>
        <dbReference type="ARBA" id="ARBA00022777"/>
    </source>
</evidence>
<evidence type="ECO:0000256" key="3">
    <source>
        <dbReference type="ARBA" id="ARBA00022679"/>
    </source>
</evidence>
<dbReference type="Pfam" id="PF00162">
    <property type="entry name" value="PGK"/>
    <property type="match status" value="1"/>
</dbReference>
<dbReference type="InterPro" id="IPR001576">
    <property type="entry name" value="Phosphoglycerate_kinase"/>
</dbReference>
<dbReference type="PANTHER" id="PTHR11406">
    <property type="entry name" value="PHOSPHOGLYCERATE KINASE"/>
    <property type="match status" value="1"/>
</dbReference>
<keyword evidence="4" id="KW-0547">Nucleotide-binding</keyword>
<proteinExistence type="predicted"/>
<evidence type="ECO:0000256" key="2">
    <source>
        <dbReference type="ARBA" id="ARBA00013061"/>
    </source>
</evidence>
<dbReference type="PROSITE" id="PS00111">
    <property type="entry name" value="PGLYCERATE_KINASE"/>
    <property type="match status" value="1"/>
</dbReference>
<dbReference type="GO" id="GO:0004618">
    <property type="term" value="F:phosphoglycerate kinase activity"/>
    <property type="evidence" value="ECO:0007669"/>
    <property type="project" value="UniProtKB-EC"/>
</dbReference>
<dbReference type="EC" id="2.7.2.3" evidence="2"/>
<dbReference type="Gene3D" id="3.40.50.1260">
    <property type="entry name" value="Phosphoglycerate kinase, N-terminal domain"/>
    <property type="match status" value="2"/>
</dbReference>
<reference evidence="7" key="1">
    <citation type="submission" date="2018-05" db="EMBL/GenBank/DDBJ databases">
        <authorList>
            <person name="Lanie J.A."/>
            <person name="Ng W.-L."/>
            <person name="Kazmierczak K.M."/>
            <person name="Andrzejewski T.M."/>
            <person name="Davidsen T.M."/>
            <person name="Wayne K.J."/>
            <person name="Tettelin H."/>
            <person name="Glass J.I."/>
            <person name="Rusch D."/>
            <person name="Podicherti R."/>
            <person name="Tsui H.-C.T."/>
            <person name="Winkler M.E."/>
        </authorList>
    </citation>
    <scope>NUCLEOTIDE SEQUENCE</scope>
</reference>
<keyword evidence="5" id="KW-0418">Kinase</keyword>
<dbReference type="AlphaFoldDB" id="A0A382TQT0"/>
<evidence type="ECO:0000256" key="4">
    <source>
        <dbReference type="ARBA" id="ARBA00022741"/>
    </source>
</evidence>
<dbReference type="PRINTS" id="PR00477">
    <property type="entry name" value="PHGLYCKINASE"/>
</dbReference>
<dbReference type="InterPro" id="IPR015911">
    <property type="entry name" value="Phosphoglycerate_kinase_CS"/>
</dbReference>
<gene>
    <name evidence="7" type="ORF">METZ01_LOCUS377157</name>
</gene>
<dbReference type="InterPro" id="IPR015824">
    <property type="entry name" value="Phosphoglycerate_kinase_N"/>
</dbReference>
<dbReference type="GO" id="GO:0005524">
    <property type="term" value="F:ATP binding"/>
    <property type="evidence" value="ECO:0007669"/>
    <property type="project" value="UniProtKB-KW"/>
</dbReference>
<evidence type="ECO:0000256" key="1">
    <source>
        <dbReference type="ARBA" id="ARBA00000642"/>
    </source>
</evidence>
<dbReference type="GO" id="GO:0006096">
    <property type="term" value="P:glycolytic process"/>
    <property type="evidence" value="ECO:0007669"/>
    <property type="project" value="InterPro"/>
</dbReference>
<evidence type="ECO:0000256" key="6">
    <source>
        <dbReference type="ARBA" id="ARBA00022840"/>
    </source>
</evidence>
<sequence length="275" mass="29752">MEMQIPLMQDLDLQGLRTMIRLDLNVPIENGVITSAARIQAALPTVEIALSKGATVILLSHLGRPDPEALDGSFSLEPVARKLEELMGKPVCFLADWIEEIPDINDKLILCENTRYLKGEKTNDESLSKQIANLCDVYVMDAFGASHRQHASTFGAVQYAEQACIGPLLSREIEHLNKALSKPEKPLVAIIGGAKVSSKLGVIESLSKTCDHIIVGGGIANTFLLAGGKETGKSLIEPEMVELATRILNLDDVNVPMPIDVTVAKEFSNEAIAET</sequence>
<dbReference type="GO" id="GO:0006094">
    <property type="term" value="P:gluconeogenesis"/>
    <property type="evidence" value="ECO:0007669"/>
    <property type="project" value="TreeGrafter"/>
</dbReference>
<comment type="catalytic activity">
    <reaction evidence="1">
        <text>(2R)-3-phosphoglycerate + ATP = (2R)-3-phospho-glyceroyl phosphate + ADP</text>
        <dbReference type="Rhea" id="RHEA:14801"/>
        <dbReference type="ChEBI" id="CHEBI:30616"/>
        <dbReference type="ChEBI" id="CHEBI:57604"/>
        <dbReference type="ChEBI" id="CHEBI:58272"/>
        <dbReference type="ChEBI" id="CHEBI:456216"/>
        <dbReference type="EC" id="2.7.2.3"/>
    </reaction>
</comment>
<dbReference type="GO" id="GO:0005829">
    <property type="term" value="C:cytosol"/>
    <property type="evidence" value="ECO:0007669"/>
    <property type="project" value="TreeGrafter"/>
</dbReference>
<accession>A0A382TQT0</accession>
<dbReference type="InterPro" id="IPR036043">
    <property type="entry name" value="Phosphoglycerate_kinase_sf"/>
</dbReference>
<dbReference type="GO" id="GO:0043531">
    <property type="term" value="F:ADP binding"/>
    <property type="evidence" value="ECO:0007669"/>
    <property type="project" value="TreeGrafter"/>
</dbReference>
<organism evidence="7">
    <name type="scientific">marine metagenome</name>
    <dbReference type="NCBI Taxonomy" id="408172"/>
    <lineage>
        <taxon>unclassified sequences</taxon>
        <taxon>metagenomes</taxon>
        <taxon>ecological metagenomes</taxon>
    </lineage>
</organism>
<dbReference type="SUPFAM" id="SSF53748">
    <property type="entry name" value="Phosphoglycerate kinase"/>
    <property type="match status" value="1"/>
</dbReference>